<sequence>MCRGVVHGPGTGCAVSPGMKTGAVSCELCGSRAKVYCQADGAYLCRECDGRVHGANFLAGRHVRCLLCNHCQKLTRRYVVTSSPEGAAVDPARVVRLGDSTKAKVNAALGTPFFFI</sequence>
<name>A0ACB9NWA6_9MYRT</name>
<protein>
    <submittedName>
        <fullName evidence="1">Uncharacterized protein</fullName>
    </submittedName>
</protein>
<organism evidence="1 2">
    <name type="scientific">Melastoma candidum</name>
    <dbReference type="NCBI Taxonomy" id="119954"/>
    <lineage>
        <taxon>Eukaryota</taxon>
        <taxon>Viridiplantae</taxon>
        <taxon>Streptophyta</taxon>
        <taxon>Embryophyta</taxon>
        <taxon>Tracheophyta</taxon>
        <taxon>Spermatophyta</taxon>
        <taxon>Magnoliopsida</taxon>
        <taxon>eudicotyledons</taxon>
        <taxon>Gunneridae</taxon>
        <taxon>Pentapetalae</taxon>
        <taxon>rosids</taxon>
        <taxon>malvids</taxon>
        <taxon>Myrtales</taxon>
        <taxon>Melastomataceae</taxon>
        <taxon>Melastomatoideae</taxon>
        <taxon>Melastomateae</taxon>
        <taxon>Melastoma</taxon>
    </lineage>
</organism>
<evidence type="ECO:0000313" key="1">
    <source>
        <dbReference type="EMBL" id="KAI4341038.1"/>
    </source>
</evidence>
<dbReference type="Proteomes" id="UP001057402">
    <property type="component" value="Chromosome 7"/>
</dbReference>
<gene>
    <name evidence="1" type="ORF">MLD38_025812</name>
</gene>
<dbReference type="EMBL" id="CM042886">
    <property type="protein sequence ID" value="KAI4341038.1"/>
    <property type="molecule type" value="Genomic_DNA"/>
</dbReference>
<proteinExistence type="predicted"/>
<reference evidence="2" key="1">
    <citation type="journal article" date="2023" name="Front. Plant Sci.">
        <title>Chromosomal-level genome assembly of Melastoma candidum provides insights into trichome evolution.</title>
        <authorList>
            <person name="Zhong Y."/>
            <person name="Wu W."/>
            <person name="Sun C."/>
            <person name="Zou P."/>
            <person name="Liu Y."/>
            <person name="Dai S."/>
            <person name="Zhou R."/>
        </authorList>
    </citation>
    <scope>NUCLEOTIDE SEQUENCE [LARGE SCALE GENOMIC DNA]</scope>
</reference>
<keyword evidence="2" id="KW-1185">Reference proteome</keyword>
<comment type="caution">
    <text evidence="1">The sequence shown here is derived from an EMBL/GenBank/DDBJ whole genome shotgun (WGS) entry which is preliminary data.</text>
</comment>
<evidence type="ECO:0000313" key="2">
    <source>
        <dbReference type="Proteomes" id="UP001057402"/>
    </source>
</evidence>
<accession>A0ACB9NWA6</accession>